<dbReference type="OrthoDB" id="9793489at2"/>
<dbReference type="Gene3D" id="3.40.710.10">
    <property type="entry name" value="DD-peptidase/beta-lactamase superfamily"/>
    <property type="match status" value="1"/>
</dbReference>
<evidence type="ECO:0000313" key="2">
    <source>
        <dbReference type="EMBL" id="AWM12427.1"/>
    </source>
</evidence>
<dbReference type="InterPro" id="IPR012338">
    <property type="entry name" value="Beta-lactam/transpept-like"/>
</dbReference>
<evidence type="ECO:0000259" key="1">
    <source>
        <dbReference type="Pfam" id="PF00144"/>
    </source>
</evidence>
<dbReference type="Proteomes" id="UP000245429">
    <property type="component" value="Chromosome"/>
</dbReference>
<dbReference type="AlphaFoldDB" id="A0A2U8QQT5"/>
<name>A0A2U8QQT5_9FLAO</name>
<protein>
    <submittedName>
        <fullName evidence="2">Penicillin-binding protein</fullName>
    </submittedName>
</protein>
<dbReference type="SUPFAM" id="SSF56601">
    <property type="entry name" value="beta-lactamase/transpeptidase-like"/>
    <property type="match status" value="1"/>
</dbReference>
<keyword evidence="3" id="KW-1185">Reference proteome</keyword>
<dbReference type="PANTHER" id="PTHR46825">
    <property type="entry name" value="D-ALANYL-D-ALANINE-CARBOXYPEPTIDASE/ENDOPEPTIDASE AMPH"/>
    <property type="match status" value="1"/>
</dbReference>
<dbReference type="EMBL" id="CP029463">
    <property type="protein sequence ID" value="AWM12427.1"/>
    <property type="molecule type" value="Genomic_DNA"/>
</dbReference>
<dbReference type="Pfam" id="PF00144">
    <property type="entry name" value="Beta-lactamase"/>
    <property type="match status" value="1"/>
</dbReference>
<dbReference type="InterPro" id="IPR001466">
    <property type="entry name" value="Beta-lactam-related"/>
</dbReference>
<gene>
    <name evidence="2" type="ORF">DI487_00065</name>
</gene>
<organism evidence="2 3">
    <name type="scientific">Flavobacterium sediminis</name>
    <dbReference type="NCBI Taxonomy" id="2201181"/>
    <lineage>
        <taxon>Bacteria</taxon>
        <taxon>Pseudomonadati</taxon>
        <taxon>Bacteroidota</taxon>
        <taxon>Flavobacteriia</taxon>
        <taxon>Flavobacteriales</taxon>
        <taxon>Flavobacteriaceae</taxon>
        <taxon>Flavobacterium</taxon>
    </lineage>
</organism>
<evidence type="ECO:0000313" key="3">
    <source>
        <dbReference type="Proteomes" id="UP000245429"/>
    </source>
</evidence>
<sequence>MFKFNLIYLSFFSLLILNSCKEKTKHKTQIASQDQDQQLQKHGDFDITFLPLEKSFKDSITPQIQQFLNDNIIDDDFSGSILIAKNGKTLYESYQGYTDYQKKIKVSATTPIHLASISKVLTAAVILRMVDKNQLQLDQSLQSIFPEFPYKEITIRTLLNHRSGLRRYSYFTDEETVWDKKNVLTNQDILNLLCTGNIPLEATPDKRFAYCNTNYALLALVIEKISGLPYKKAMQKLLFEPLDMKNTFVFDYFTQKDSTPPSYKSTWEAIPNDYLDAVYGDKNIYSTPQDLLKFDKATYSNRFFSDSLRKEIFRGYSYEKKGEKNYGLGIRLREWDDAPTFYYHNGWWHGNTTSYITLKNDTVTCIALANKYTKKVYQIKRLSSLFDNYPFELDE</sequence>
<dbReference type="PANTHER" id="PTHR46825:SF9">
    <property type="entry name" value="BETA-LACTAMASE-RELATED DOMAIN-CONTAINING PROTEIN"/>
    <property type="match status" value="1"/>
</dbReference>
<dbReference type="RefSeq" id="WP_109567836.1">
    <property type="nucleotide sequence ID" value="NZ_CP029463.1"/>
</dbReference>
<reference evidence="2 3" key="1">
    <citation type="submission" date="2018-05" db="EMBL/GenBank/DDBJ databases">
        <title>Flavobacterium sp. MEBiC07310.</title>
        <authorList>
            <person name="Baek K."/>
        </authorList>
    </citation>
    <scope>NUCLEOTIDE SEQUENCE [LARGE SCALE GENOMIC DNA]</scope>
    <source>
        <strain evidence="2 3">MEBiC07310</strain>
    </source>
</reference>
<feature type="domain" description="Beta-lactamase-related" evidence="1">
    <location>
        <begin position="79"/>
        <end position="368"/>
    </location>
</feature>
<accession>A0A2U8QQT5</accession>
<dbReference type="KEGG" id="fse:DI487_00065"/>
<dbReference type="InterPro" id="IPR050491">
    <property type="entry name" value="AmpC-like"/>
</dbReference>
<proteinExistence type="predicted"/>